<dbReference type="Proteomes" id="UP001652628">
    <property type="component" value="Chromosome X"/>
</dbReference>
<feature type="region of interest" description="Disordered" evidence="1">
    <location>
        <begin position="227"/>
        <end position="255"/>
    </location>
</feature>
<sequence>MSLAFFKQLPDGSYIRLSDEKYRPMAALKLVKDSLTGAYRVLPQTPSPPNGVSKPIQPLNVVLGLIQDPPKQPPPLTPIRGPPQQHPLSLKVQQSSAAGSVSDFRELFFRPIPDHSKEDPQPMEVDQPSSSGGVFGVKAPVYSPFAQLPKPLPPLVKVGSSLHSGNVSNAKGTSAGVLILKPKSYIFKPNNNNLHMRSVLRPIQEEAKRHSPLRKIEELLASGQVIKLGSRNKPPKPIPSPLCQADNDPKQPEEQKPLICGGFDSSKIMTMEEIEDELRNPLRDDWMTWSSMSEEINDLVQNRFEMERNMEALERIVEKL</sequence>
<dbReference type="RefSeq" id="XP_016937322.3">
    <property type="nucleotide sequence ID" value="XM_017081833.4"/>
</dbReference>
<evidence type="ECO:0000313" key="2">
    <source>
        <dbReference type="Proteomes" id="UP001652628"/>
    </source>
</evidence>
<dbReference type="AlphaFoldDB" id="A0AB39ZK65"/>
<feature type="region of interest" description="Disordered" evidence="1">
    <location>
        <begin position="112"/>
        <end position="132"/>
    </location>
</feature>
<name>A0AB39ZK65_DROSZ</name>
<organism evidence="2 3">
    <name type="scientific">Drosophila suzukii</name>
    <name type="common">Spotted-wing drosophila fruit fly</name>
    <dbReference type="NCBI Taxonomy" id="28584"/>
    <lineage>
        <taxon>Eukaryota</taxon>
        <taxon>Metazoa</taxon>
        <taxon>Ecdysozoa</taxon>
        <taxon>Arthropoda</taxon>
        <taxon>Hexapoda</taxon>
        <taxon>Insecta</taxon>
        <taxon>Pterygota</taxon>
        <taxon>Neoptera</taxon>
        <taxon>Endopterygota</taxon>
        <taxon>Diptera</taxon>
        <taxon>Brachycera</taxon>
        <taxon>Muscomorpha</taxon>
        <taxon>Ephydroidea</taxon>
        <taxon>Drosophilidae</taxon>
        <taxon>Drosophila</taxon>
        <taxon>Sophophora</taxon>
    </lineage>
</organism>
<reference evidence="3" key="1">
    <citation type="submission" date="2025-08" db="UniProtKB">
        <authorList>
            <consortium name="RefSeq"/>
        </authorList>
    </citation>
    <scope>IDENTIFICATION</scope>
</reference>
<evidence type="ECO:0000256" key="1">
    <source>
        <dbReference type="SAM" id="MobiDB-lite"/>
    </source>
</evidence>
<feature type="compositionally biased region" description="Pro residues" evidence="1">
    <location>
        <begin position="70"/>
        <end position="85"/>
    </location>
</feature>
<feature type="region of interest" description="Disordered" evidence="1">
    <location>
        <begin position="68"/>
        <end position="87"/>
    </location>
</feature>
<proteinExistence type="predicted"/>
<protein>
    <submittedName>
        <fullName evidence="3">Uncharacterized protein isoform X2</fullName>
    </submittedName>
</protein>
<evidence type="ECO:0000313" key="3">
    <source>
        <dbReference type="RefSeq" id="XP_016937322.3"/>
    </source>
</evidence>
<keyword evidence="2" id="KW-1185">Reference proteome</keyword>
<accession>A0AB39ZK65</accession>
<dbReference type="GeneID" id="108015408"/>
<gene>
    <name evidence="3" type="primary">LOC108015408</name>
</gene>